<dbReference type="RefSeq" id="XP_016210450.1">
    <property type="nucleotide sequence ID" value="XM_016361768.1"/>
</dbReference>
<dbReference type="AlphaFoldDB" id="A0A0D1XEH5"/>
<dbReference type="GeneID" id="27315907"/>
<accession>A0A0D1XEH5</accession>
<organism evidence="1 2">
    <name type="scientific">Verruconis gallopava</name>
    <dbReference type="NCBI Taxonomy" id="253628"/>
    <lineage>
        <taxon>Eukaryota</taxon>
        <taxon>Fungi</taxon>
        <taxon>Dikarya</taxon>
        <taxon>Ascomycota</taxon>
        <taxon>Pezizomycotina</taxon>
        <taxon>Dothideomycetes</taxon>
        <taxon>Pleosporomycetidae</taxon>
        <taxon>Venturiales</taxon>
        <taxon>Sympoventuriaceae</taxon>
        <taxon>Verruconis</taxon>
    </lineage>
</organism>
<dbReference type="EMBL" id="KN847562">
    <property type="protein sequence ID" value="KIW00581.1"/>
    <property type="molecule type" value="Genomic_DNA"/>
</dbReference>
<dbReference type="Proteomes" id="UP000053259">
    <property type="component" value="Unassembled WGS sequence"/>
</dbReference>
<dbReference type="HOGENOM" id="CLU_1836666_0_0_1"/>
<dbReference type="InParanoid" id="A0A0D1XEH5"/>
<reference evidence="1 2" key="1">
    <citation type="submission" date="2015-01" db="EMBL/GenBank/DDBJ databases">
        <title>The Genome Sequence of Ochroconis gallopava CBS43764.</title>
        <authorList>
            <consortium name="The Broad Institute Genomics Platform"/>
            <person name="Cuomo C."/>
            <person name="de Hoog S."/>
            <person name="Gorbushina A."/>
            <person name="Stielow B."/>
            <person name="Teixiera M."/>
            <person name="Abouelleil A."/>
            <person name="Chapman S.B."/>
            <person name="Priest M."/>
            <person name="Young S.K."/>
            <person name="Wortman J."/>
            <person name="Nusbaum C."/>
            <person name="Birren B."/>
        </authorList>
    </citation>
    <scope>NUCLEOTIDE SEQUENCE [LARGE SCALE GENOMIC DNA]</scope>
    <source>
        <strain evidence="1 2">CBS 43764</strain>
    </source>
</reference>
<proteinExistence type="predicted"/>
<keyword evidence="2" id="KW-1185">Reference proteome</keyword>
<name>A0A0D1XEH5_9PEZI</name>
<gene>
    <name evidence="1" type="ORF">PV09_07934</name>
</gene>
<sequence length="140" mass="14941">MAQTAPDVTATVATPELVDTAHTNRFSCSATANAVTTHVSTISGSIPAFRIRSWKRPFQLVAPIQAIARPDSSTSSNLDFTLAARCQVSLTPRTSKLLRSPMKPLKPFPLPVMVNSGTKLVSCIATGTLPDQHFNIAVPI</sequence>
<evidence type="ECO:0000313" key="1">
    <source>
        <dbReference type="EMBL" id="KIW00581.1"/>
    </source>
</evidence>
<evidence type="ECO:0000313" key="2">
    <source>
        <dbReference type="Proteomes" id="UP000053259"/>
    </source>
</evidence>
<dbReference type="VEuPathDB" id="FungiDB:PV09_07934"/>
<protein>
    <submittedName>
        <fullName evidence="1">Uncharacterized protein</fullName>
    </submittedName>
</protein>